<name>A0A1H3NJD1_9FIRM</name>
<evidence type="ECO:0008006" key="3">
    <source>
        <dbReference type="Google" id="ProtNLM"/>
    </source>
</evidence>
<reference evidence="1 2" key="1">
    <citation type="submission" date="2016-10" db="EMBL/GenBank/DDBJ databases">
        <authorList>
            <person name="de Groot N.N."/>
        </authorList>
    </citation>
    <scope>NUCLEOTIDE SEQUENCE [LARGE SCALE GENOMIC DNA]</scope>
    <source>
        <strain evidence="1 2">APO</strain>
    </source>
</reference>
<dbReference type="InterPro" id="IPR012902">
    <property type="entry name" value="N_methyl_site"/>
</dbReference>
<dbReference type="STRING" id="159292.SAMN05192546_105149"/>
<proteinExistence type="predicted"/>
<dbReference type="PROSITE" id="PS00409">
    <property type="entry name" value="PROKAR_NTER_METHYL"/>
    <property type="match status" value="1"/>
</dbReference>
<dbReference type="EMBL" id="FNPV01000005">
    <property type="protein sequence ID" value="SDY88938.1"/>
    <property type="molecule type" value="Genomic_DNA"/>
</dbReference>
<evidence type="ECO:0000313" key="1">
    <source>
        <dbReference type="EMBL" id="SDY88938.1"/>
    </source>
</evidence>
<protein>
    <recommendedName>
        <fullName evidence="3">Prepilin-type N-terminal cleavage/methylation domain-containing protein</fullName>
    </recommendedName>
</protein>
<organism evidence="1 2">
    <name type="scientific">Tindallia californiensis</name>
    <dbReference type="NCBI Taxonomy" id="159292"/>
    <lineage>
        <taxon>Bacteria</taxon>
        <taxon>Bacillati</taxon>
        <taxon>Bacillota</taxon>
        <taxon>Clostridia</taxon>
        <taxon>Peptostreptococcales</taxon>
        <taxon>Tindalliaceae</taxon>
        <taxon>Tindallia</taxon>
    </lineage>
</organism>
<keyword evidence="2" id="KW-1185">Reference proteome</keyword>
<evidence type="ECO:0000313" key="2">
    <source>
        <dbReference type="Proteomes" id="UP000199230"/>
    </source>
</evidence>
<accession>A0A1H3NJD1</accession>
<dbReference type="Proteomes" id="UP000199230">
    <property type="component" value="Unassembled WGS sequence"/>
</dbReference>
<sequence length="192" mass="22692">MTRGIIMLLMIMSRSKRLNSKGLTLIEVILSFAMMTLLVATMVTGSTFITKHNKAQMRQLRYEQNIRYAVIAIDKRFQQSNRQELYYQSDQQLFTSNVYDNVKDEWRFVYFQFDGAFTDRKNTWLYFHKDSNSLRVNLNGEHNVLASGIDRIEIEEIENNRLVCLRVFCSASDYSASIDIRISPLWRKYDKI</sequence>
<dbReference type="AlphaFoldDB" id="A0A1H3NJD1"/>
<gene>
    <name evidence="1" type="ORF">SAMN05192546_105149</name>
</gene>